<name>A0A9P0X9I5_PIEBR</name>
<feature type="transmembrane region" description="Helical" evidence="1">
    <location>
        <begin position="15"/>
        <end position="34"/>
    </location>
</feature>
<keyword evidence="1" id="KW-0472">Membrane</keyword>
<proteinExistence type="predicted"/>
<feature type="transmembrane region" description="Helical" evidence="1">
    <location>
        <begin position="55"/>
        <end position="72"/>
    </location>
</feature>
<evidence type="ECO:0000256" key="1">
    <source>
        <dbReference type="SAM" id="Phobius"/>
    </source>
</evidence>
<keyword evidence="1" id="KW-1133">Transmembrane helix</keyword>
<sequence>MIPTLPPAQRCGRRFIWAWLLNLIQSYPAAYFFSQLVKIVKKQSGLPRLMAWRQVAPVILLPVIDIQLIIIVCE</sequence>
<evidence type="ECO:0000313" key="2">
    <source>
        <dbReference type="EMBL" id="CAH4022843.1"/>
    </source>
</evidence>
<protein>
    <submittedName>
        <fullName evidence="2">Uncharacterized protein</fullName>
    </submittedName>
</protein>
<comment type="caution">
    <text evidence="2">The sequence shown here is derived from an EMBL/GenBank/DDBJ whole genome shotgun (WGS) entry which is preliminary data.</text>
</comment>
<dbReference type="Proteomes" id="UP001152562">
    <property type="component" value="Unassembled WGS sequence"/>
</dbReference>
<gene>
    <name evidence="2" type="ORF">PIBRA_LOCUS4057</name>
</gene>
<evidence type="ECO:0000313" key="3">
    <source>
        <dbReference type="Proteomes" id="UP001152562"/>
    </source>
</evidence>
<keyword evidence="1" id="KW-0812">Transmembrane</keyword>
<dbReference type="EMBL" id="CALOZG010000004">
    <property type="protein sequence ID" value="CAH4022843.1"/>
    <property type="molecule type" value="Genomic_DNA"/>
</dbReference>
<keyword evidence="3" id="KW-1185">Reference proteome</keyword>
<accession>A0A9P0X9I5</accession>
<dbReference type="AlphaFoldDB" id="A0A9P0X9I5"/>
<organism evidence="2 3">
    <name type="scientific">Pieris brassicae</name>
    <name type="common">White butterfly</name>
    <name type="synonym">Large white butterfly</name>
    <dbReference type="NCBI Taxonomy" id="7116"/>
    <lineage>
        <taxon>Eukaryota</taxon>
        <taxon>Metazoa</taxon>
        <taxon>Ecdysozoa</taxon>
        <taxon>Arthropoda</taxon>
        <taxon>Hexapoda</taxon>
        <taxon>Insecta</taxon>
        <taxon>Pterygota</taxon>
        <taxon>Neoptera</taxon>
        <taxon>Endopterygota</taxon>
        <taxon>Lepidoptera</taxon>
        <taxon>Glossata</taxon>
        <taxon>Ditrysia</taxon>
        <taxon>Papilionoidea</taxon>
        <taxon>Pieridae</taxon>
        <taxon>Pierinae</taxon>
        <taxon>Pieris</taxon>
    </lineage>
</organism>
<reference evidence="2" key="1">
    <citation type="submission" date="2022-05" db="EMBL/GenBank/DDBJ databases">
        <authorList>
            <person name="Okamura Y."/>
        </authorList>
    </citation>
    <scope>NUCLEOTIDE SEQUENCE</scope>
</reference>